<keyword evidence="2 3" id="KW-0663">Pyridoxal phosphate</keyword>
<accession>A0AAE0I7Y5</accession>
<dbReference type="Gene3D" id="3.40.640.10">
    <property type="entry name" value="Type I PLP-dependent aspartate aminotransferase-like (Major domain)"/>
    <property type="match status" value="1"/>
</dbReference>
<gene>
    <name evidence="4" type="ORF">B0T19DRAFT_362457</name>
</gene>
<proteinExistence type="inferred from homology"/>
<dbReference type="Proteomes" id="UP001286456">
    <property type="component" value="Unassembled WGS sequence"/>
</dbReference>
<dbReference type="Gene3D" id="3.90.1150.10">
    <property type="entry name" value="Aspartate Aminotransferase, domain 1"/>
    <property type="match status" value="1"/>
</dbReference>
<dbReference type="PANTHER" id="PTHR42699:SF1">
    <property type="entry name" value="CYSTATHIONINE GAMMA-SYNTHASE-RELATED"/>
    <property type="match status" value="1"/>
</dbReference>
<dbReference type="GO" id="GO:0003962">
    <property type="term" value="F:cystathionine gamma-synthase activity"/>
    <property type="evidence" value="ECO:0007669"/>
    <property type="project" value="TreeGrafter"/>
</dbReference>
<dbReference type="SUPFAM" id="SSF53383">
    <property type="entry name" value="PLP-dependent transferases"/>
    <property type="match status" value="1"/>
</dbReference>
<evidence type="ECO:0000313" key="4">
    <source>
        <dbReference type="EMBL" id="KAK3320248.1"/>
    </source>
</evidence>
<organism evidence="4 5">
    <name type="scientific">Cercophora scortea</name>
    <dbReference type="NCBI Taxonomy" id="314031"/>
    <lineage>
        <taxon>Eukaryota</taxon>
        <taxon>Fungi</taxon>
        <taxon>Dikarya</taxon>
        <taxon>Ascomycota</taxon>
        <taxon>Pezizomycotina</taxon>
        <taxon>Sordariomycetes</taxon>
        <taxon>Sordariomycetidae</taxon>
        <taxon>Sordariales</taxon>
        <taxon>Lasiosphaeriaceae</taxon>
        <taxon>Cercophora</taxon>
    </lineage>
</organism>
<protein>
    <submittedName>
        <fullName evidence="4">Cystathionine gamma-synthase/beta-lyase</fullName>
    </submittedName>
</protein>
<dbReference type="EMBL" id="JAUEPO010000006">
    <property type="protein sequence ID" value="KAK3320248.1"/>
    <property type="molecule type" value="Genomic_DNA"/>
</dbReference>
<reference evidence="4" key="1">
    <citation type="journal article" date="2023" name="Mol. Phylogenet. Evol.">
        <title>Genome-scale phylogeny and comparative genomics of the fungal order Sordariales.</title>
        <authorList>
            <person name="Hensen N."/>
            <person name="Bonometti L."/>
            <person name="Westerberg I."/>
            <person name="Brannstrom I.O."/>
            <person name="Guillou S."/>
            <person name="Cros-Aarteil S."/>
            <person name="Calhoun S."/>
            <person name="Haridas S."/>
            <person name="Kuo A."/>
            <person name="Mondo S."/>
            <person name="Pangilinan J."/>
            <person name="Riley R."/>
            <person name="LaButti K."/>
            <person name="Andreopoulos B."/>
            <person name="Lipzen A."/>
            <person name="Chen C."/>
            <person name="Yan M."/>
            <person name="Daum C."/>
            <person name="Ng V."/>
            <person name="Clum A."/>
            <person name="Steindorff A."/>
            <person name="Ohm R.A."/>
            <person name="Martin F."/>
            <person name="Silar P."/>
            <person name="Natvig D.O."/>
            <person name="Lalanne C."/>
            <person name="Gautier V."/>
            <person name="Ament-Velasquez S.L."/>
            <person name="Kruys A."/>
            <person name="Hutchinson M.I."/>
            <person name="Powell A.J."/>
            <person name="Barry K."/>
            <person name="Miller A.N."/>
            <person name="Grigoriev I.V."/>
            <person name="Debuchy R."/>
            <person name="Gladieux P."/>
            <person name="Hiltunen Thoren M."/>
            <person name="Johannesson H."/>
        </authorList>
    </citation>
    <scope>NUCLEOTIDE SEQUENCE</scope>
    <source>
        <strain evidence="4">SMH4131-1</strain>
    </source>
</reference>
<reference evidence="4" key="2">
    <citation type="submission" date="2023-06" db="EMBL/GenBank/DDBJ databases">
        <authorList>
            <consortium name="Lawrence Berkeley National Laboratory"/>
            <person name="Haridas S."/>
            <person name="Hensen N."/>
            <person name="Bonometti L."/>
            <person name="Westerberg I."/>
            <person name="Brannstrom I.O."/>
            <person name="Guillou S."/>
            <person name="Cros-Aarteil S."/>
            <person name="Calhoun S."/>
            <person name="Kuo A."/>
            <person name="Mondo S."/>
            <person name="Pangilinan J."/>
            <person name="Riley R."/>
            <person name="Labutti K."/>
            <person name="Andreopoulos B."/>
            <person name="Lipzen A."/>
            <person name="Chen C."/>
            <person name="Yanf M."/>
            <person name="Daum C."/>
            <person name="Ng V."/>
            <person name="Clum A."/>
            <person name="Steindorff A."/>
            <person name="Ohm R."/>
            <person name="Martin F."/>
            <person name="Silar P."/>
            <person name="Natvig D."/>
            <person name="Lalanne C."/>
            <person name="Gautier V."/>
            <person name="Ament-Velasquez S.L."/>
            <person name="Kruys A."/>
            <person name="Hutchinson M.I."/>
            <person name="Powell A.J."/>
            <person name="Barry K."/>
            <person name="Miller A.N."/>
            <person name="Grigoriev I.V."/>
            <person name="Debuchy R."/>
            <person name="Gladieux P."/>
            <person name="Thoren M.H."/>
            <person name="Johannesson H."/>
        </authorList>
    </citation>
    <scope>NUCLEOTIDE SEQUENCE</scope>
    <source>
        <strain evidence="4">SMH4131-1</strain>
    </source>
</reference>
<dbReference type="GO" id="GO:0019346">
    <property type="term" value="P:transsulfuration"/>
    <property type="evidence" value="ECO:0007669"/>
    <property type="project" value="InterPro"/>
</dbReference>
<evidence type="ECO:0000256" key="2">
    <source>
        <dbReference type="ARBA" id="ARBA00022898"/>
    </source>
</evidence>
<dbReference type="Pfam" id="PF01053">
    <property type="entry name" value="Cys_Met_Meta_PP"/>
    <property type="match status" value="1"/>
</dbReference>
<comment type="caution">
    <text evidence="4">The sequence shown here is derived from an EMBL/GenBank/DDBJ whole genome shotgun (WGS) entry which is preliminary data.</text>
</comment>
<dbReference type="PANTHER" id="PTHR42699">
    <property type="match status" value="1"/>
</dbReference>
<dbReference type="InterPro" id="IPR051750">
    <property type="entry name" value="Trans-sulfuration_enzymes"/>
</dbReference>
<dbReference type="InterPro" id="IPR015421">
    <property type="entry name" value="PyrdxlP-dep_Trfase_major"/>
</dbReference>
<keyword evidence="5" id="KW-1185">Reference proteome</keyword>
<dbReference type="InterPro" id="IPR000277">
    <property type="entry name" value="Cys/Met-Metab_PyrdxlP-dep_enz"/>
</dbReference>
<dbReference type="InterPro" id="IPR015422">
    <property type="entry name" value="PyrdxlP-dep_Trfase_small"/>
</dbReference>
<evidence type="ECO:0000256" key="3">
    <source>
        <dbReference type="RuleBase" id="RU362118"/>
    </source>
</evidence>
<comment type="similarity">
    <text evidence="3">Belongs to the trans-sulfuration enzymes family.</text>
</comment>
<evidence type="ECO:0000313" key="5">
    <source>
        <dbReference type="Proteomes" id="UP001286456"/>
    </source>
</evidence>
<evidence type="ECO:0000256" key="1">
    <source>
        <dbReference type="ARBA" id="ARBA00001933"/>
    </source>
</evidence>
<dbReference type="InterPro" id="IPR015424">
    <property type="entry name" value="PyrdxlP-dep_Trfase"/>
</dbReference>
<name>A0AAE0I7Y5_9PEZI</name>
<dbReference type="GO" id="GO:0030170">
    <property type="term" value="F:pyridoxal phosphate binding"/>
    <property type="evidence" value="ECO:0007669"/>
    <property type="project" value="InterPro"/>
</dbReference>
<dbReference type="AlphaFoldDB" id="A0AAE0I7Y5"/>
<comment type="cofactor">
    <cofactor evidence="1 3">
        <name>pyridoxal 5'-phosphate</name>
        <dbReference type="ChEBI" id="CHEBI:597326"/>
    </cofactor>
</comment>
<sequence>METLAIAAPETLRLGDRLPPDDTFAIGVHLPTWADTFGWATRELRVLTAMRSGYPRFYISRPVKRLVNRILDKLEQDSTEGAELYKKKRRHGLPVATRRQANLFAEFLSRQDQAQHDNAVIQILHLDWQGNVVFIDPNSERELDSEPGHDQEPPLAGTEDIYVLTYPEEMVPAAKAFWQHTGYGISSRRANFWYGLAPFVSNNPSGYFNPRLLNPDANTAGSWDSIRRRLLASHADPSPSGFHDSDIFLYPTGMTAITEVAAAIMAFHPAPTLSRPVFAVFGFLYVDTFKVLERVLGVETLLYKYGESEIDRLENELENGLHIGALFTEFPGNPLLRCPNIPRLRQLSIKYRFVLVIDDTVGTCASLKLLPHCDVVCTSLTKMFSGQCNVMGGSVALAPGTSFHDSLQTNLLKTYEPRSWFISDVAVMDRNSLDFSARVRRASHNALPIVERLQAHHTVAEVYYPKDGGETQKMYEHFQVDPGVGYGFLLSVRFISPACAINFYNAFDVAKGPSLGTNFTLCCAYTLLAHYKELSWAAENGVVEHLIRISVGLEGPTWLLPRVSKALNAAGKAATNPDSVA</sequence>